<accession>A0AAV1QX57</accession>
<evidence type="ECO:0000313" key="2">
    <source>
        <dbReference type="Proteomes" id="UP001314170"/>
    </source>
</evidence>
<gene>
    <name evidence="1" type="ORF">DCAF_LOCUS4067</name>
</gene>
<organism evidence="1 2">
    <name type="scientific">Dovyalis caffra</name>
    <dbReference type="NCBI Taxonomy" id="77055"/>
    <lineage>
        <taxon>Eukaryota</taxon>
        <taxon>Viridiplantae</taxon>
        <taxon>Streptophyta</taxon>
        <taxon>Embryophyta</taxon>
        <taxon>Tracheophyta</taxon>
        <taxon>Spermatophyta</taxon>
        <taxon>Magnoliopsida</taxon>
        <taxon>eudicotyledons</taxon>
        <taxon>Gunneridae</taxon>
        <taxon>Pentapetalae</taxon>
        <taxon>rosids</taxon>
        <taxon>fabids</taxon>
        <taxon>Malpighiales</taxon>
        <taxon>Salicaceae</taxon>
        <taxon>Flacourtieae</taxon>
        <taxon>Dovyalis</taxon>
    </lineage>
</organism>
<name>A0AAV1QX57_9ROSI</name>
<proteinExistence type="predicted"/>
<dbReference type="Proteomes" id="UP001314170">
    <property type="component" value="Unassembled WGS sequence"/>
</dbReference>
<comment type="caution">
    <text evidence="1">The sequence shown here is derived from an EMBL/GenBank/DDBJ whole genome shotgun (WGS) entry which is preliminary data.</text>
</comment>
<keyword evidence="2" id="KW-1185">Reference proteome</keyword>
<sequence length="169" mass="19277">MVKRVANNGVHDVKKQYRKLSVINILLLLRTNREGRKNGHHLLVGVEVVSCGFRLLFFYQHFSTQFLFSTINNSKTQLTKKVRVHRQVPKLTDGFEFLILIIGCEFISQGVDNHRSNSWRVSVSGGVRTRKALKRGEVEFRSIEDEEVVKAEGNVEVGPSIVVPTMRCL</sequence>
<protein>
    <submittedName>
        <fullName evidence="1">Uncharacterized protein</fullName>
    </submittedName>
</protein>
<dbReference type="AlphaFoldDB" id="A0AAV1QX57"/>
<reference evidence="1 2" key="1">
    <citation type="submission" date="2024-01" db="EMBL/GenBank/DDBJ databases">
        <authorList>
            <person name="Waweru B."/>
        </authorList>
    </citation>
    <scope>NUCLEOTIDE SEQUENCE [LARGE SCALE GENOMIC DNA]</scope>
</reference>
<dbReference type="EMBL" id="CAWUPB010000851">
    <property type="protein sequence ID" value="CAK7326367.1"/>
    <property type="molecule type" value="Genomic_DNA"/>
</dbReference>
<evidence type="ECO:0000313" key="1">
    <source>
        <dbReference type="EMBL" id="CAK7326367.1"/>
    </source>
</evidence>